<sequence length="74" mass="7965">MSTRRKFVIALNVIAVCIASLSYAVHRYVQMQTPAAPPAIEMQLLPIQNLTAAQHSTCGLSCVITSRSALGITH</sequence>
<reference evidence="1 2" key="1">
    <citation type="submission" date="2019-03" db="EMBL/GenBank/DDBJ databases">
        <title>Genomic Encyclopedia of Type Strains, Phase IV (KMG-IV): sequencing the most valuable type-strain genomes for metagenomic binning, comparative biology and taxonomic classification.</title>
        <authorList>
            <person name="Goeker M."/>
        </authorList>
    </citation>
    <scope>NUCLEOTIDE SEQUENCE [LARGE SCALE GENOMIC DNA]</scope>
    <source>
        <strain evidence="1 2">DSM 18555</strain>
    </source>
</reference>
<protein>
    <submittedName>
        <fullName evidence="1">Uncharacterized protein</fullName>
    </submittedName>
</protein>
<evidence type="ECO:0000313" key="2">
    <source>
        <dbReference type="Proteomes" id="UP000294737"/>
    </source>
</evidence>
<accession>A0A4R6GFJ3</accession>
<dbReference type="AlphaFoldDB" id="A0A4R6GFJ3"/>
<gene>
    <name evidence="1" type="ORF">EV677_0156</name>
</gene>
<evidence type="ECO:0000313" key="1">
    <source>
        <dbReference type="EMBL" id="TDN93626.1"/>
    </source>
</evidence>
<proteinExistence type="predicted"/>
<organism evidence="1 2">
    <name type="scientific">Herminiimonas fonticola</name>
    <dbReference type="NCBI Taxonomy" id="303380"/>
    <lineage>
        <taxon>Bacteria</taxon>
        <taxon>Pseudomonadati</taxon>
        <taxon>Pseudomonadota</taxon>
        <taxon>Betaproteobacteria</taxon>
        <taxon>Burkholderiales</taxon>
        <taxon>Oxalobacteraceae</taxon>
        <taxon>Herminiimonas</taxon>
    </lineage>
</organism>
<dbReference type="EMBL" id="SNWF01000004">
    <property type="protein sequence ID" value="TDN93626.1"/>
    <property type="molecule type" value="Genomic_DNA"/>
</dbReference>
<keyword evidence="2" id="KW-1185">Reference proteome</keyword>
<comment type="caution">
    <text evidence="1">The sequence shown here is derived from an EMBL/GenBank/DDBJ whole genome shotgun (WGS) entry which is preliminary data.</text>
</comment>
<dbReference type="RefSeq" id="WP_112990348.1">
    <property type="nucleotide sequence ID" value="NZ_PTLZ01000001.1"/>
</dbReference>
<name>A0A4R6GFJ3_9BURK</name>
<dbReference type="Proteomes" id="UP000294737">
    <property type="component" value="Unassembled WGS sequence"/>
</dbReference>